<keyword evidence="2 7" id="KW-1003">Cell membrane</keyword>
<comment type="function">
    <text evidence="7">Catalyzes the transfer of the diacylglyceryl group from phosphatidylglycerol to the sulfhydryl group of the N-terminal cysteine of a prolipoprotein, the first step in the formation of mature lipoproteins.</text>
</comment>
<comment type="similarity">
    <text evidence="1 7">Belongs to the Lgt family.</text>
</comment>
<feature type="binding site" evidence="7">
    <location>
        <position position="153"/>
    </location>
    <ligand>
        <name>a 1,2-diacyl-sn-glycero-3-phospho-(1'-sn-glycerol)</name>
        <dbReference type="ChEBI" id="CHEBI:64716"/>
    </ligand>
</feature>
<feature type="transmembrane region" description="Helical" evidence="7">
    <location>
        <begin position="70"/>
        <end position="90"/>
    </location>
</feature>
<keyword evidence="8" id="KW-0449">Lipoprotein</keyword>
<dbReference type="AlphaFoldDB" id="A0A1M5EE11"/>
<feature type="transmembrane region" description="Helical" evidence="7">
    <location>
        <begin position="110"/>
        <end position="128"/>
    </location>
</feature>
<evidence type="ECO:0000256" key="7">
    <source>
        <dbReference type="HAMAP-Rule" id="MF_01147"/>
    </source>
</evidence>
<organism evidence="8 9">
    <name type="scientific">Loktanella atrilutea</name>
    <dbReference type="NCBI Taxonomy" id="366533"/>
    <lineage>
        <taxon>Bacteria</taxon>
        <taxon>Pseudomonadati</taxon>
        <taxon>Pseudomonadota</taxon>
        <taxon>Alphaproteobacteria</taxon>
        <taxon>Rhodobacterales</taxon>
        <taxon>Roseobacteraceae</taxon>
        <taxon>Loktanella</taxon>
    </lineage>
</organism>
<feature type="transmembrane region" description="Helical" evidence="7">
    <location>
        <begin position="268"/>
        <end position="290"/>
    </location>
</feature>
<dbReference type="RefSeq" id="WP_072858605.1">
    <property type="nucleotide sequence ID" value="NZ_FQUE01000012.1"/>
</dbReference>
<dbReference type="Pfam" id="PF01790">
    <property type="entry name" value="LGT"/>
    <property type="match status" value="1"/>
</dbReference>
<feature type="transmembrane region" description="Helical" evidence="7">
    <location>
        <begin position="223"/>
        <end position="242"/>
    </location>
</feature>
<evidence type="ECO:0000256" key="3">
    <source>
        <dbReference type="ARBA" id="ARBA00022679"/>
    </source>
</evidence>
<keyword evidence="5 7" id="KW-1133">Transmembrane helix</keyword>
<evidence type="ECO:0000256" key="6">
    <source>
        <dbReference type="ARBA" id="ARBA00023136"/>
    </source>
</evidence>
<keyword evidence="4 7" id="KW-0812">Transmembrane</keyword>
<dbReference type="EC" id="2.5.1.145" evidence="7"/>
<evidence type="ECO:0000313" key="9">
    <source>
        <dbReference type="Proteomes" id="UP000183987"/>
    </source>
</evidence>
<dbReference type="PANTHER" id="PTHR30589:SF0">
    <property type="entry name" value="PHOSPHATIDYLGLYCEROL--PROLIPOPROTEIN DIACYLGLYCERYL TRANSFERASE"/>
    <property type="match status" value="1"/>
</dbReference>
<protein>
    <recommendedName>
        <fullName evidence="7">Phosphatidylglycerol--prolipoprotein diacylglyceryl transferase</fullName>
        <ecNumber evidence="7">2.5.1.145</ecNumber>
    </recommendedName>
</protein>
<proteinExistence type="inferred from homology"/>
<sequence length="307" mass="33478">MLTAAIPFPDIGPDIFAFELGSLHLALRWYALAYIAGVIIGTWLCIRTIRKPAVWGPLGPPVSRSQIEDLVTWIVAGVIIGGRVGYTMFYQPEYYLQHPLEILMVWQGGMSFHGGFIGVVIAATSFCLRQKVPLLSSADLLALATPPGLLLGRLANFTNNELWGRPTDMPWGVTFPGEAAQACEGIAGLCARHPSQIYEALLEGVMLGTLMLVLAWRRGWLKMPGAITGVFLAGYGLSRAFVELFRQPDLQFVSPGNPVGYALQVGDWGLTMGQMLSLPMVIVGLALIWWSFHRVRHDPQAASSTTA</sequence>
<dbReference type="EMBL" id="FQUE01000012">
    <property type="protein sequence ID" value="SHF77468.1"/>
    <property type="molecule type" value="Genomic_DNA"/>
</dbReference>
<comment type="catalytic activity">
    <reaction evidence="7">
        <text>L-cysteinyl-[prolipoprotein] + a 1,2-diacyl-sn-glycero-3-phospho-(1'-sn-glycerol) = an S-1,2-diacyl-sn-glyceryl-L-cysteinyl-[prolipoprotein] + sn-glycerol 1-phosphate + H(+)</text>
        <dbReference type="Rhea" id="RHEA:56712"/>
        <dbReference type="Rhea" id="RHEA-COMP:14679"/>
        <dbReference type="Rhea" id="RHEA-COMP:14680"/>
        <dbReference type="ChEBI" id="CHEBI:15378"/>
        <dbReference type="ChEBI" id="CHEBI:29950"/>
        <dbReference type="ChEBI" id="CHEBI:57685"/>
        <dbReference type="ChEBI" id="CHEBI:64716"/>
        <dbReference type="ChEBI" id="CHEBI:140658"/>
        <dbReference type="EC" id="2.5.1.145"/>
    </reaction>
</comment>
<dbReference type="STRING" id="366533.SAMN05444339_11258"/>
<gene>
    <name evidence="7" type="primary">lgt</name>
    <name evidence="8" type="ORF">SAMN05444339_11258</name>
</gene>
<dbReference type="Proteomes" id="UP000183987">
    <property type="component" value="Unassembled WGS sequence"/>
</dbReference>
<dbReference type="UniPathway" id="UPA00664"/>
<feature type="transmembrane region" description="Helical" evidence="7">
    <location>
        <begin position="29"/>
        <end position="49"/>
    </location>
</feature>
<dbReference type="HAMAP" id="MF_01147">
    <property type="entry name" value="Lgt"/>
    <property type="match status" value="1"/>
</dbReference>
<accession>A0A1M5EE11</accession>
<keyword evidence="3 7" id="KW-0808">Transferase</keyword>
<dbReference type="GO" id="GO:0005886">
    <property type="term" value="C:plasma membrane"/>
    <property type="evidence" value="ECO:0007669"/>
    <property type="project" value="UniProtKB-SubCell"/>
</dbReference>
<evidence type="ECO:0000256" key="5">
    <source>
        <dbReference type="ARBA" id="ARBA00022989"/>
    </source>
</evidence>
<name>A0A1M5EE11_LOKAT</name>
<dbReference type="InterPro" id="IPR001640">
    <property type="entry name" value="Lgt"/>
</dbReference>
<evidence type="ECO:0000256" key="4">
    <source>
        <dbReference type="ARBA" id="ARBA00022692"/>
    </source>
</evidence>
<comment type="pathway">
    <text evidence="7">Protein modification; lipoprotein biosynthesis (diacylglyceryl transfer).</text>
</comment>
<dbReference type="GO" id="GO:0008961">
    <property type="term" value="F:phosphatidylglycerol-prolipoprotein diacylglyceryl transferase activity"/>
    <property type="evidence" value="ECO:0007669"/>
    <property type="project" value="UniProtKB-UniRule"/>
</dbReference>
<dbReference type="GO" id="GO:0042158">
    <property type="term" value="P:lipoprotein biosynthetic process"/>
    <property type="evidence" value="ECO:0007669"/>
    <property type="project" value="UniProtKB-UniRule"/>
</dbReference>
<keyword evidence="6 7" id="KW-0472">Membrane</keyword>
<dbReference type="OrthoDB" id="871140at2"/>
<evidence type="ECO:0000313" key="8">
    <source>
        <dbReference type="EMBL" id="SHF77468.1"/>
    </source>
</evidence>
<evidence type="ECO:0000256" key="2">
    <source>
        <dbReference type="ARBA" id="ARBA00022475"/>
    </source>
</evidence>
<evidence type="ECO:0000256" key="1">
    <source>
        <dbReference type="ARBA" id="ARBA00007150"/>
    </source>
</evidence>
<dbReference type="NCBIfam" id="TIGR00544">
    <property type="entry name" value="lgt"/>
    <property type="match status" value="1"/>
</dbReference>
<keyword evidence="9" id="KW-1185">Reference proteome</keyword>
<dbReference type="PANTHER" id="PTHR30589">
    <property type="entry name" value="PROLIPOPROTEIN DIACYLGLYCERYL TRANSFERASE"/>
    <property type="match status" value="1"/>
</dbReference>
<comment type="subcellular location">
    <subcellularLocation>
        <location evidence="7">Cell membrane</location>
        <topology evidence="7">Multi-pass membrane protein</topology>
    </subcellularLocation>
</comment>
<reference evidence="9" key="1">
    <citation type="submission" date="2016-11" db="EMBL/GenBank/DDBJ databases">
        <authorList>
            <person name="Varghese N."/>
            <person name="Submissions S."/>
        </authorList>
    </citation>
    <scope>NUCLEOTIDE SEQUENCE [LARGE SCALE GENOMIC DNA]</scope>
    <source>
        <strain evidence="9">DSM 29326</strain>
    </source>
</reference>